<keyword evidence="3" id="KW-1185">Reference proteome</keyword>
<reference evidence="2 3" key="1">
    <citation type="journal article" date="2019" name="Sci. Rep.">
        <title>Orb-weaving spider Araneus ventricosus genome elucidates the spidroin gene catalogue.</title>
        <authorList>
            <person name="Kono N."/>
            <person name="Nakamura H."/>
            <person name="Ohtoshi R."/>
            <person name="Moran D.A.P."/>
            <person name="Shinohara A."/>
            <person name="Yoshida Y."/>
            <person name="Fujiwara M."/>
            <person name="Mori M."/>
            <person name="Tomita M."/>
            <person name="Arakawa K."/>
        </authorList>
    </citation>
    <scope>NUCLEOTIDE SEQUENCE [LARGE SCALE GENOMIC DNA]</scope>
</reference>
<evidence type="ECO:0000313" key="3">
    <source>
        <dbReference type="Proteomes" id="UP000499080"/>
    </source>
</evidence>
<gene>
    <name evidence="2" type="ORF">AVEN_140333_1</name>
</gene>
<organism evidence="2 3">
    <name type="scientific">Araneus ventricosus</name>
    <name type="common">Orbweaver spider</name>
    <name type="synonym">Epeira ventricosa</name>
    <dbReference type="NCBI Taxonomy" id="182803"/>
    <lineage>
        <taxon>Eukaryota</taxon>
        <taxon>Metazoa</taxon>
        <taxon>Ecdysozoa</taxon>
        <taxon>Arthropoda</taxon>
        <taxon>Chelicerata</taxon>
        <taxon>Arachnida</taxon>
        <taxon>Araneae</taxon>
        <taxon>Araneomorphae</taxon>
        <taxon>Entelegynae</taxon>
        <taxon>Araneoidea</taxon>
        <taxon>Araneidae</taxon>
        <taxon>Araneus</taxon>
    </lineage>
</organism>
<name>A0A4Y2FFK2_ARAVE</name>
<accession>A0A4Y2FFK2</accession>
<evidence type="ECO:0000313" key="2">
    <source>
        <dbReference type="EMBL" id="GBM39286.1"/>
    </source>
</evidence>
<comment type="caution">
    <text evidence="2">The sequence shown here is derived from an EMBL/GenBank/DDBJ whole genome shotgun (WGS) entry which is preliminary data.</text>
</comment>
<proteinExistence type="predicted"/>
<dbReference type="EMBL" id="BGPR01000891">
    <property type="protein sequence ID" value="GBM39286.1"/>
    <property type="molecule type" value="Genomic_DNA"/>
</dbReference>
<sequence>MSGVKVSPTAGTTSYDTGTGEGCNEIGLKFSPDLYLSTCWIPRSHNGEQKFPRLGGRHSIPNRGALTTYPSTGVTSDFIIMNELQNNSNIAQISFIIPSTVLPPREKP</sequence>
<dbReference type="Proteomes" id="UP000499080">
    <property type="component" value="Unassembled WGS sequence"/>
</dbReference>
<feature type="region of interest" description="Disordered" evidence="1">
    <location>
        <begin position="1"/>
        <end position="21"/>
    </location>
</feature>
<dbReference type="AlphaFoldDB" id="A0A4Y2FFK2"/>
<evidence type="ECO:0000256" key="1">
    <source>
        <dbReference type="SAM" id="MobiDB-lite"/>
    </source>
</evidence>
<protein>
    <submittedName>
        <fullName evidence="2">Uncharacterized protein</fullName>
    </submittedName>
</protein>